<dbReference type="PANTHER" id="PTHR41259:SF1">
    <property type="entry name" value="DOUBLE-STRAND BREAK REPAIR RAD50 ATPASE, PUTATIVE-RELATED"/>
    <property type="match status" value="1"/>
</dbReference>
<evidence type="ECO:0000313" key="5">
    <source>
        <dbReference type="EMBL" id="CUO24573.1"/>
    </source>
</evidence>
<dbReference type="EMBL" id="CYYY01000017">
    <property type="protein sequence ID" value="CUO24573.1"/>
    <property type="molecule type" value="Genomic_DNA"/>
</dbReference>
<reference evidence="7" key="3">
    <citation type="journal article" date="2020" name="Cell Host Microbe">
        <title>Functional and Genomic Variation between Human-Derived Isolates of Lachnospiraceae Reveals Inter- and Intra-Species Diversity.</title>
        <authorList>
            <person name="Sorbara M.T."/>
            <person name="Littmann E.R."/>
            <person name="Fontana E."/>
            <person name="Moody T.U."/>
            <person name="Kohout C.E."/>
            <person name="Gjonbalaj M."/>
            <person name="Eaton V."/>
            <person name="Seok R."/>
            <person name="Leiner I.M."/>
            <person name="Pamer E.G."/>
        </authorList>
    </citation>
    <scope>NUCLEOTIDE SEQUENCE</scope>
    <source>
        <strain evidence="7">MSK.10.16</strain>
    </source>
</reference>
<reference evidence="8 9" key="1">
    <citation type="submission" date="2015-09" db="EMBL/GenBank/DDBJ databases">
        <authorList>
            <consortium name="Pathogen Informatics"/>
        </authorList>
    </citation>
    <scope>NUCLEOTIDE SEQUENCE [LARGE SCALE GENOMIC DNA]</scope>
    <source>
        <strain evidence="5 8">2789STDY5608866</strain>
        <strain evidence="4 9">2789STDY5834961</strain>
    </source>
</reference>
<dbReference type="AlphaFoldDB" id="A0A174DGM9"/>
<dbReference type="Pfam" id="PF13476">
    <property type="entry name" value="AAA_23"/>
    <property type="match status" value="1"/>
</dbReference>
<evidence type="ECO:0000259" key="3">
    <source>
        <dbReference type="Pfam" id="PF13476"/>
    </source>
</evidence>
<sequence>MQINELLLKNFGKFHDRQIDLDEGINLIHGENESGKSTIHTFIRGMLFGIERGRGRAAQNDTFSIYEPWENPNYYSGILKFKSGEKHFRIERNFDKYSKKAELICEEDGEVLSVEDGDLQMLLGEMDAERYDNTVSMSQRNAQMGESIVAELKNYATNYYTSGNGEIDLAGALEQLRGRKKILENEIRMEMAQKQQKREKLEQEVSFVWRDVHHLEEELERVEEELAYRLEKEEEKKKERQREEEHGKGVMDEIRPEKWRIHPMELLVFALVIVIAVILFSKPWNYLIAIVLFLAFGLYIWNRMKVGKKQVKTEPEIILEEITQEEEKVPIEKLRWEKSHITAELKEKRIQYDNLGEQLAELDEVNERSREYEMKRQAVQMAADHLEQLSEEMRGYLKRDLNEKASSFICEITGGKYKKLVTDEKLHVSLMTDEKRVEIEQVSRGTVEQVYLALRMAVGELLCEEEMPVILDDAFAYYDEERMLQTLRWLKEHKKQVIIFTCQTREEQVMKEAGLVYHKIEL</sequence>
<name>A0A174DGM9_9FIRM</name>
<organism evidence="5 8">
    <name type="scientific">Dorea longicatena</name>
    <dbReference type="NCBI Taxonomy" id="88431"/>
    <lineage>
        <taxon>Bacteria</taxon>
        <taxon>Bacillati</taxon>
        <taxon>Bacillota</taxon>
        <taxon>Clostridia</taxon>
        <taxon>Lachnospirales</taxon>
        <taxon>Lachnospiraceae</taxon>
        <taxon>Dorea</taxon>
    </lineage>
</organism>
<dbReference type="Proteomes" id="UP000095597">
    <property type="component" value="Unassembled WGS sequence"/>
</dbReference>
<evidence type="ECO:0000313" key="7">
    <source>
        <dbReference type="EMBL" id="NSE58514.1"/>
    </source>
</evidence>
<dbReference type="Proteomes" id="UP000446719">
    <property type="component" value="Unassembled WGS sequence"/>
</dbReference>
<dbReference type="Proteomes" id="UP000095439">
    <property type="component" value="Unassembled WGS sequence"/>
</dbReference>
<dbReference type="RefSeq" id="WP_055182288.1">
    <property type="nucleotide sequence ID" value="NZ_CABIWY010000017.1"/>
</dbReference>
<dbReference type="OrthoDB" id="9764467at2"/>
<dbReference type="GO" id="GO:0006302">
    <property type="term" value="P:double-strand break repair"/>
    <property type="evidence" value="ECO:0007669"/>
    <property type="project" value="InterPro"/>
</dbReference>
<keyword evidence="2" id="KW-0812">Transmembrane</keyword>
<feature type="transmembrane region" description="Helical" evidence="2">
    <location>
        <begin position="286"/>
        <end position="302"/>
    </location>
</feature>
<dbReference type="EMBL" id="JAAIOD010000013">
    <property type="protein sequence ID" value="NSE58514.1"/>
    <property type="molecule type" value="Genomic_DNA"/>
</dbReference>
<feature type="coiled-coil region" evidence="1">
    <location>
        <begin position="173"/>
        <end position="243"/>
    </location>
</feature>
<evidence type="ECO:0000313" key="4">
    <source>
        <dbReference type="EMBL" id="CUM68900.1"/>
    </source>
</evidence>
<evidence type="ECO:0000313" key="10">
    <source>
        <dbReference type="Proteomes" id="UP000446719"/>
    </source>
</evidence>
<dbReference type="PANTHER" id="PTHR41259">
    <property type="entry name" value="DOUBLE-STRAND BREAK REPAIR RAD50 ATPASE, PUTATIVE-RELATED"/>
    <property type="match status" value="1"/>
</dbReference>
<evidence type="ECO:0000256" key="1">
    <source>
        <dbReference type="SAM" id="Coils"/>
    </source>
</evidence>
<keyword evidence="2" id="KW-0472">Membrane</keyword>
<feature type="transmembrane region" description="Helical" evidence="2">
    <location>
        <begin position="261"/>
        <end position="280"/>
    </location>
</feature>
<reference evidence="7" key="4">
    <citation type="submission" date="2020-02" db="EMBL/GenBank/DDBJ databases">
        <authorList>
            <person name="Littmann E."/>
            <person name="Sorbara M."/>
        </authorList>
    </citation>
    <scope>NUCLEOTIDE SEQUENCE</scope>
    <source>
        <strain evidence="7">MSK.10.16</strain>
    </source>
</reference>
<dbReference type="GO" id="GO:0016887">
    <property type="term" value="F:ATP hydrolysis activity"/>
    <property type="evidence" value="ECO:0007669"/>
    <property type="project" value="InterPro"/>
</dbReference>
<evidence type="ECO:0000313" key="9">
    <source>
        <dbReference type="Proteomes" id="UP000095597"/>
    </source>
</evidence>
<evidence type="ECO:0000256" key="2">
    <source>
        <dbReference type="SAM" id="Phobius"/>
    </source>
</evidence>
<accession>A0A174DGM9</accession>
<dbReference type="Gene3D" id="3.40.50.300">
    <property type="entry name" value="P-loop containing nucleotide triphosphate hydrolases"/>
    <property type="match status" value="2"/>
</dbReference>
<gene>
    <name evidence="5" type="ORF">ERS852423_02687</name>
    <name evidence="4" type="ORF">ERS852573_00039</name>
    <name evidence="7" type="ORF">G4332_10365</name>
    <name evidence="6" type="ORF">GT565_11385</name>
</gene>
<dbReference type="InterPro" id="IPR027417">
    <property type="entry name" value="P-loop_NTPase"/>
</dbReference>
<feature type="coiled-coil region" evidence="1">
    <location>
        <begin position="345"/>
        <end position="392"/>
    </location>
</feature>
<dbReference type="InterPro" id="IPR038729">
    <property type="entry name" value="Rad50/SbcC_AAA"/>
</dbReference>
<reference evidence="6 10" key="2">
    <citation type="journal article" date="2019" name="Nat. Med.">
        <title>A library of human gut bacterial isolates paired with longitudinal multiomics data enables mechanistic microbiome research.</title>
        <authorList>
            <person name="Poyet M."/>
            <person name="Groussin M."/>
            <person name="Gibbons S.M."/>
            <person name="Avila-Pacheco J."/>
            <person name="Jiang X."/>
            <person name="Kearney S.M."/>
            <person name="Perrotta A.R."/>
            <person name="Berdy B."/>
            <person name="Zhao S."/>
            <person name="Lieberman T.D."/>
            <person name="Swanson P.K."/>
            <person name="Smith M."/>
            <person name="Roesemann S."/>
            <person name="Alexander J.E."/>
            <person name="Rich S.A."/>
            <person name="Livny J."/>
            <person name="Vlamakis H."/>
            <person name="Clish C."/>
            <person name="Bullock K."/>
            <person name="Deik A."/>
            <person name="Scott J."/>
            <person name="Pierce K.A."/>
            <person name="Xavier R.J."/>
            <person name="Alm E.J."/>
        </authorList>
    </citation>
    <scope>NUCLEOTIDE SEQUENCE [LARGE SCALE GENOMIC DNA]</scope>
    <source>
        <strain evidence="6 10">BIOML-A7</strain>
    </source>
</reference>
<feature type="domain" description="Rad50/SbcC-type AAA" evidence="3">
    <location>
        <begin position="6"/>
        <end position="226"/>
    </location>
</feature>
<keyword evidence="1" id="KW-0175">Coiled coil</keyword>
<dbReference type="EMBL" id="WWSB01000015">
    <property type="protein sequence ID" value="MZK18698.1"/>
    <property type="molecule type" value="Genomic_DNA"/>
</dbReference>
<dbReference type="EMBL" id="CYXO01000001">
    <property type="protein sequence ID" value="CUM68900.1"/>
    <property type="molecule type" value="Genomic_DNA"/>
</dbReference>
<protein>
    <submittedName>
        <fullName evidence="6">AAA family ATPase</fullName>
    </submittedName>
    <submittedName>
        <fullName evidence="5">Chromosome segregation protein</fullName>
    </submittedName>
</protein>
<proteinExistence type="predicted"/>
<dbReference type="Proteomes" id="UP000724058">
    <property type="component" value="Unassembled WGS sequence"/>
</dbReference>
<evidence type="ECO:0000313" key="8">
    <source>
        <dbReference type="Proteomes" id="UP000095439"/>
    </source>
</evidence>
<dbReference type="SUPFAM" id="SSF52540">
    <property type="entry name" value="P-loop containing nucleoside triphosphate hydrolases"/>
    <property type="match status" value="1"/>
</dbReference>
<evidence type="ECO:0000313" key="6">
    <source>
        <dbReference type="EMBL" id="MZK18698.1"/>
    </source>
</evidence>
<keyword evidence="2" id="KW-1133">Transmembrane helix</keyword>